<organism evidence="1 2">
    <name type="scientific">Dictyobacter alpinus</name>
    <dbReference type="NCBI Taxonomy" id="2014873"/>
    <lineage>
        <taxon>Bacteria</taxon>
        <taxon>Bacillati</taxon>
        <taxon>Chloroflexota</taxon>
        <taxon>Ktedonobacteria</taxon>
        <taxon>Ktedonobacterales</taxon>
        <taxon>Dictyobacteraceae</taxon>
        <taxon>Dictyobacter</taxon>
    </lineage>
</organism>
<name>A0A402B304_9CHLR</name>
<dbReference type="AlphaFoldDB" id="A0A402B304"/>
<evidence type="ECO:0000313" key="2">
    <source>
        <dbReference type="Proteomes" id="UP000287171"/>
    </source>
</evidence>
<dbReference type="InterPro" id="IPR010419">
    <property type="entry name" value="CO_DH_gsu"/>
</dbReference>
<evidence type="ECO:0000313" key="1">
    <source>
        <dbReference type="EMBL" id="GCE25734.1"/>
    </source>
</evidence>
<sequence>MDIVGNQKIKASQQRVFQAILNPEILRQCLPGCQAAEYVDSPDGRQIKILISPNFPGLKGPYTILIHPVEVITPSHVVLQTAPSNALGSIKAMCTIDLAEEGAVTNVAYNTHATLEGKIASTPEFIIKTAVKGALDHFFKNLEKLITTAPA</sequence>
<dbReference type="InterPro" id="IPR023393">
    <property type="entry name" value="START-like_dom_sf"/>
</dbReference>
<dbReference type="PANTHER" id="PTHR38588:SF1">
    <property type="entry name" value="BLL0334 PROTEIN"/>
    <property type="match status" value="1"/>
</dbReference>
<accession>A0A402B304</accession>
<dbReference type="Proteomes" id="UP000287171">
    <property type="component" value="Unassembled WGS sequence"/>
</dbReference>
<dbReference type="OrthoDB" id="9787428at2"/>
<reference evidence="2" key="1">
    <citation type="submission" date="2018-12" db="EMBL/GenBank/DDBJ databases">
        <title>Tengunoibacter tsumagoiensis gen. nov., sp. nov., Dictyobacter kobayashii sp. nov., D. alpinus sp. nov., and D. joshuensis sp. nov. and description of Dictyobacteraceae fam. nov. within the order Ktedonobacterales isolated from Tengu-no-mugimeshi.</title>
        <authorList>
            <person name="Wang C.M."/>
            <person name="Zheng Y."/>
            <person name="Sakai Y."/>
            <person name="Toyoda A."/>
            <person name="Minakuchi Y."/>
            <person name="Abe K."/>
            <person name="Yokota A."/>
            <person name="Yabe S."/>
        </authorList>
    </citation>
    <scope>NUCLEOTIDE SEQUENCE [LARGE SCALE GENOMIC DNA]</scope>
    <source>
        <strain evidence="2">Uno16</strain>
    </source>
</reference>
<dbReference type="SUPFAM" id="SSF55961">
    <property type="entry name" value="Bet v1-like"/>
    <property type="match status" value="1"/>
</dbReference>
<keyword evidence="2" id="KW-1185">Reference proteome</keyword>
<gene>
    <name evidence="1" type="ORF">KDA_12180</name>
</gene>
<dbReference type="Gene3D" id="3.30.530.20">
    <property type="match status" value="1"/>
</dbReference>
<protein>
    <submittedName>
        <fullName evidence="1">Carbon monoxide dehydrogenase</fullName>
    </submittedName>
</protein>
<dbReference type="PANTHER" id="PTHR38588">
    <property type="entry name" value="BLL0334 PROTEIN"/>
    <property type="match status" value="1"/>
</dbReference>
<comment type="caution">
    <text evidence="1">The sequence shown here is derived from an EMBL/GenBank/DDBJ whole genome shotgun (WGS) entry which is preliminary data.</text>
</comment>
<dbReference type="EMBL" id="BIFT01000001">
    <property type="protein sequence ID" value="GCE25734.1"/>
    <property type="molecule type" value="Genomic_DNA"/>
</dbReference>
<dbReference type="Pfam" id="PF06240">
    <property type="entry name" value="COXG"/>
    <property type="match status" value="1"/>
</dbReference>
<proteinExistence type="predicted"/>
<dbReference type="RefSeq" id="WP_126626285.1">
    <property type="nucleotide sequence ID" value="NZ_BIFT01000001.1"/>
</dbReference>